<dbReference type="GO" id="GO:0005272">
    <property type="term" value="F:sodium channel activity"/>
    <property type="evidence" value="ECO:0007669"/>
    <property type="project" value="UniProtKB-KW"/>
</dbReference>
<dbReference type="Gene3D" id="1.10.287.820">
    <property type="entry name" value="Acid-sensing ion channel domain"/>
    <property type="match status" value="1"/>
</dbReference>
<keyword evidence="6" id="KW-1133">Transmembrane helix</keyword>
<dbReference type="GO" id="GO:0016020">
    <property type="term" value="C:membrane"/>
    <property type="evidence" value="ECO:0007669"/>
    <property type="project" value="UniProtKB-SubCell"/>
</dbReference>
<protein>
    <submittedName>
        <fullName evidence="13">Uncharacterized protein</fullName>
    </submittedName>
</protein>
<evidence type="ECO:0000256" key="6">
    <source>
        <dbReference type="ARBA" id="ARBA00022989"/>
    </source>
</evidence>
<dbReference type="EMBL" id="AJWK01015367">
    <property type="status" value="NOT_ANNOTATED_CDS"/>
    <property type="molecule type" value="Genomic_DNA"/>
</dbReference>
<evidence type="ECO:0000256" key="2">
    <source>
        <dbReference type="ARBA" id="ARBA00007193"/>
    </source>
</evidence>
<keyword evidence="9" id="KW-0472">Membrane</keyword>
<accession>A0A240SXT3</accession>
<evidence type="ECO:0000256" key="5">
    <source>
        <dbReference type="ARBA" id="ARBA00022692"/>
    </source>
</evidence>
<evidence type="ECO:0000256" key="3">
    <source>
        <dbReference type="ARBA" id="ARBA00022448"/>
    </source>
</evidence>
<keyword evidence="4 12" id="KW-0894">Sodium channel</keyword>
<dbReference type="Pfam" id="PF00858">
    <property type="entry name" value="ASC"/>
    <property type="match status" value="1"/>
</dbReference>
<organism evidence="13 14">
    <name type="scientific">Lutzomyia longipalpis</name>
    <name type="common">Sand fly</name>
    <dbReference type="NCBI Taxonomy" id="7200"/>
    <lineage>
        <taxon>Eukaryota</taxon>
        <taxon>Metazoa</taxon>
        <taxon>Ecdysozoa</taxon>
        <taxon>Arthropoda</taxon>
        <taxon>Hexapoda</taxon>
        <taxon>Insecta</taxon>
        <taxon>Pterygota</taxon>
        <taxon>Neoptera</taxon>
        <taxon>Endopterygota</taxon>
        <taxon>Diptera</taxon>
        <taxon>Nematocera</taxon>
        <taxon>Psychodoidea</taxon>
        <taxon>Psychodidae</taxon>
        <taxon>Lutzomyia</taxon>
        <taxon>Lutzomyia</taxon>
    </lineage>
</organism>
<keyword evidence="14" id="KW-1185">Reference proteome</keyword>
<sequence>MASRVLIFNPQDYPDMGSNAYIERQIQLSGEVFIELFPESFKGSQTMRHVSAKARGCYFWDENTLIYKGFYTFSECQLACKLNDMIRFCGCYPYQYANIYNQSRCLLSDISCLIKWKSKFIIHIKMINFVKLILYLARYIVDHSATT</sequence>
<evidence type="ECO:0000256" key="10">
    <source>
        <dbReference type="ARBA" id="ARBA00023201"/>
    </source>
</evidence>
<proteinExistence type="inferred from homology"/>
<name>A0A240SXT3_LUTLO</name>
<dbReference type="EnsemblMetazoa" id="LLOJ010726-RA">
    <property type="protein sequence ID" value="LLOJ010726-PA"/>
    <property type="gene ID" value="LLOJ010726"/>
</dbReference>
<dbReference type="VEuPathDB" id="VectorBase:LLONM1_003188"/>
<keyword evidence="5 12" id="KW-0812">Transmembrane</keyword>
<evidence type="ECO:0000256" key="11">
    <source>
        <dbReference type="ARBA" id="ARBA00023303"/>
    </source>
</evidence>
<evidence type="ECO:0000313" key="14">
    <source>
        <dbReference type="Proteomes" id="UP000092461"/>
    </source>
</evidence>
<keyword evidence="8 12" id="KW-0406">Ion transport</keyword>
<evidence type="ECO:0000256" key="8">
    <source>
        <dbReference type="ARBA" id="ARBA00023065"/>
    </source>
</evidence>
<dbReference type="VEuPathDB" id="VectorBase:LLOJ010726"/>
<keyword evidence="11 12" id="KW-0407">Ion channel</keyword>
<keyword evidence="3 12" id="KW-0813">Transport</keyword>
<keyword evidence="7" id="KW-0915">Sodium</keyword>
<evidence type="ECO:0000256" key="1">
    <source>
        <dbReference type="ARBA" id="ARBA00004141"/>
    </source>
</evidence>
<evidence type="ECO:0000256" key="7">
    <source>
        <dbReference type="ARBA" id="ARBA00023053"/>
    </source>
</evidence>
<dbReference type="InterPro" id="IPR001873">
    <property type="entry name" value="ENaC"/>
</dbReference>
<evidence type="ECO:0000313" key="13">
    <source>
        <dbReference type="EnsemblMetazoa" id="LLOJ010726-PA"/>
    </source>
</evidence>
<dbReference type="Proteomes" id="UP000092461">
    <property type="component" value="Unassembled WGS sequence"/>
</dbReference>
<evidence type="ECO:0000256" key="9">
    <source>
        <dbReference type="ARBA" id="ARBA00023136"/>
    </source>
</evidence>
<evidence type="ECO:0000256" key="4">
    <source>
        <dbReference type="ARBA" id="ARBA00022461"/>
    </source>
</evidence>
<comment type="subcellular location">
    <subcellularLocation>
        <location evidence="1">Membrane</location>
        <topology evidence="1">Multi-pass membrane protein</topology>
    </subcellularLocation>
</comment>
<evidence type="ECO:0000256" key="12">
    <source>
        <dbReference type="RuleBase" id="RU000679"/>
    </source>
</evidence>
<dbReference type="AlphaFoldDB" id="A0A240SXT3"/>
<comment type="similarity">
    <text evidence="2 12">Belongs to the amiloride-sensitive sodium channel (TC 1.A.6) family.</text>
</comment>
<reference evidence="13" key="1">
    <citation type="submission" date="2020-05" db="UniProtKB">
        <authorList>
            <consortium name="EnsemblMetazoa"/>
        </authorList>
    </citation>
    <scope>IDENTIFICATION</scope>
    <source>
        <strain evidence="13">Jacobina</strain>
    </source>
</reference>
<keyword evidence="10 12" id="KW-0739">Sodium transport</keyword>